<proteinExistence type="predicted"/>
<dbReference type="InterPro" id="IPR053233">
    <property type="entry name" value="ABRA-related"/>
</dbReference>
<dbReference type="PANTHER" id="PTHR21715">
    <property type="entry name" value="RH04127P"/>
    <property type="match status" value="1"/>
</dbReference>
<dbReference type="OrthoDB" id="6344460at2759"/>
<feature type="compositionally biased region" description="Low complexity" evidence="2">
    <location>
        <begin position="245"/>
        <end position="256"/>
    </location>
</feature>
<dbReference type="PROSITE" id="PS50020">
    <property type="entry name" value="WW_DOMAIN_2"/>
    <property type="match status" value="1"/>
</dbReference>
<dbReference type="Pfam" id="PF00397">
    <property type="entry name" value="WW"/>
    <property type="match status" value="1"/>
</dbReference>
<feature type="compositionally biased region" description="Polar residues" evidence="2">
    <location>
        <begin position="234"/>
        <end position="244"/>
    </location>
</feature>
<evidence type="ECO:0000256" key="1">
    <source>
        <dbReference type="SAM" id="Coils"/>
    </source>
</evidence>
<feature type="region of interest" description="Disordered" evidence="2">
    <location>
        <begin position="86"/>
        <end position="152"/>
    </location>
</feature>
<dbReference type="PANTHER" id="PTHR21715:SF0">
    <property type="entry name" value="RH04127P"/>
    <property type="match status" value="1"/>
</dbReference>
<evidence type="ECO:0000313" key="4">
    <source>
        <dbReference type="EMBL" id="KAF0686551.1"/>
    </source>
</evidence>
<feature type="compositionally biased region" description="Low complexity" evidence="2">
    <location>
        <begin position="1031"/>
        <end position="1040"/>
    </location>
</feature>
<feature type="compositionally biased region" description="Pro residues" evidence="2">
    <location>
        <begin position="972"/>
        <end position="982"/>
    </location>
</feature>
<feature type="coiled-coil region" evidence="1">
    <location>
        <begin position="588"/>
        <end position="664"/>
    </location>
</feature>
<dbReference type="CDD" id="cd00201">
    <property type="entry name" value="WW"/>
    <property type="match status" value="1"/>
</dbReference>
<evidence type="ECO:0000313" key="5">
    <source>
        <dbReference type="EMBL" id="VFT98314.1"/>
    </source>
</evidence>
<keyword evidence="1" id="KW-0175">Coiled coil</keyword>
<feature type="compositionally biased region" description="Basic and acidic residues" evidence="2">
    <location>
        <begin position="86"/>
        <end position="99"/>
    </location>
</feature>
<feature type="region of interest" description="Disordered" evidence="2">
    <location>
        <begin position="234"/>
        <end position="257"/>
    </location>
</feature>
<sequence>MDKSSPEYKEAVRDHAKTLGLDPDKDPQYLWIVEEALTAPLPSDWEQGETDDGTIYYFNVNTEESVWEHPMDKHYSELILKKKADDADAAAKKADDAKKAKTLNNAPKPVSRSSSAVQEFDVEDLDDQPARKPNNTKPANATTTKPMGFGKDAQSWLLDDEDDDFHAPIPAKASIVSAIKRVDDPKPVAPTPMTTKAAVVATPSMFKPQPTPVSSMTASVPPATPITPVPSSFASMSSGYNPQPTTASTSSAASTAHVKALEAQIETLKSEVAQLKREREASEKNERQSKVVLQREIESLQREKEAADVEAKESNYLRMKVNEMKAKIAALEAKKEEGTESSSSNAKVIADLETKLRTTSNALDDKADEVAKLTAQVAQVQAEGDRMAKKKEDEMTMKAKEHSIEVEDLREQLLMRQATNITLQHSTGDLERLKKKAAEQEDDLRRLQTQLTDQTATIAELRATVDEKDKKGAAELEAERKRRVGVEKDVEAARDRLQDIERERDEFERSTKQLAKTTEDVERKWEQARDEYQTAKVQLAEMSAKVRAMEDNERTRAGALADEKRTAERELQALYAPFSLSWDVTQGVVCSQERVQRAAAERDEAEKRTKLQKEEHVHAQSKWQLEMEELRREKERGSVQTVEVHALKKELESLNIDLARMRDVKSTADFELRNMKQTMSLEASQLLQCKAQLEEYTRKDFLEKQRLELVHNEKSAVEKKVLTLEAQLQTLRSEARTETDKYLFRLRELESLNARYEYDLSRADEKFATAEKWRLKEAGRVEQRDADILDLKEEVGRLKARNIEGENHHVINELRTATKVLEAQVKELKSQLQDEASSKAQLERQWAQDTEHAKKQVAAQIPQLAAAATQRACDEWKRRCDDVVAHCKSEFEESWLREKQQTSQREAAWYDERREMERQIKTCHSERDFLNKEISRLEDNNKHLMEQLHTIRVYLTQRPMHSTVPHGGVAHAPPPPPPPSQYPPSVADALGSQHLQNQLSILHAQFQQLFEHTATTPPLKQRHEPETTKPPSSASSSSVVYSPNNAHVLHEKHQLIRSMEELGPRPNDWVPVVESVPEGDGSSWYRKGYWRSKYS</sequence>
<dbReference type="InterPro" id="IPR001202">
    <property type="entry name" value="WW_dom"/>
</dbReference>
<feature type="region of interest" description="Disordered" evidence="2">
    <location>
        <begin position="1017"/>
        <end position="1040"/>
    </location>
</feature>
<evidence type="ECO:0000313" key="6">
    <source>
        <dbReference type="Proteomes" id="UP000332933"/>
    </source>
</evidence>
<accession>A0A485LIQ2</accession>
<evidence type="ECO:0000259" key="3">
    <source>
        <dbReference type="PROSITE" id="PS50020"/>
    </source>
</evidence>
<reference evidence="4" key="2">
    <citation type="submission" date="2019-06" db="EMBL/GenBank/DDBJ databases">
        <title>Genomics analysis of Aphanomyces spp. identifies a new class of oomycete effector associated with host adaptation.</title>
        <authorList>
            <person name="Gaulin E."/>
        </authorList>
    </citation>
    <scope>NUCLEOTIDE SEQUENCE</scope>
    <source>
        <strain evidence="4">CBS 578.67</strain>
    </source>
</reference>
<feature type="compositionally biased region" description="Basic and acidic residues" evidence="2">
    <location>
        <begin position="383"/>
        <end position="402"/>
    </location>
</feature>
<feature type="region of interest" description="Disordered" evidence="2">
    <location>
        <begin position="381"/>
        <end position="402"/>
    </location>
</feature>
<dbReference type="EMBL" id="VJMH01006991">
    <property type="protein sequence ID" value="KAF0686551.1"/>
    <property type="molecule type" value="Genomic_DNA"/>
</dbReference>
<gene>
    <name evidence="5" type="primary">Aste57867_21645</name>
    <name evidence="4" type="ORF">As57867_021576</name>
    <name evidence="5" type="ORF">ASTE57867_21645</name>
</gene>
<feature type="region of interest" description="Disordered" evidence="2">
    <location>
        <begin position="962"/>
        <end position="988"/>
    </location>
</feature>
<dbReference type="InterPro" id="IPR036020">
    <property type="entry name" value="WW_dom_sf"/>
</dbReference>
<evidence type="ECO:0000256" key="2">
    <source>
        <dbReference type="SAM" id="MobiDB-lite"/>
    </source>
</evidence>
<dbReference type="EMBL" id="CAADRA010007017">
    <property type="protein sequence ID" value="VFT98314.1"/>
    <property type="molecule type" value="Genomic_DNA"/>
</dbReference>
<feature type="compositionally biased region" description="Low complexity" evidence="2">
    <location>
        <begin position="132"/>
        <end position="146"/>
    </location>
</feature>
<organism evidence="5 6">
    <name type="scientific">Aphanomyces stellatus</name>
    <dbReference type="NCBI Taxonomy" id="120398"/>
    <lineage>
        <taxon>Eukaryota</taxon>
        <taxon>Sar</taxon>
        <taxon>Stramenopiles</taxon>
        <taxon>Oomycota</taxon>
        <taxon>Saprolegniomycetes</taxon>
        <taxon>Saprolegniales</taxon>
        <taxon>Verrucalvaceae</taxon>
        <taxon>Aphanomyces</taxon>
    </lineage>
</organism>
<name>A0A485LIQ2_9STRA</name>
<dbReference type="SMART" id="SM00456">
    <property type="entry name" value="WW"/>
    <property type="match status" value="1"/>
</dbReference>
<feature type="coiled-coil region" evidence="1">
    <location>
        <begin position="714"/>
        <end position="766"/>
    </location>
</feature>
<keyword evidence="6" id="KW-1185">Reference proteome</keyword>
<feature type="domain" description="WW" evidence="3">
    <location>
        <begin position="39"/>
        <end position="72"/>
    </location>
</feature>
<feature type="region of interest" description="Disordered" evidence="2">
    <location>
        <begin position="1"/>
        <end position="24"/>
    </location>
</feature>
<feature type="coiled-coil region" evidence="1">
    <location>
        <begin position="913"/>
        <end position="947"/>
    </location>
</feature>
<reference evidence="5 6" key="1">
    <citation type="submission" date="2019-03" db="EMBL/GenBank/DDBJ databases">
        <authorList>
            <person name="Gaulin E."/>
            <person name="Dumas B."/>
        </authorList>
    </citation>
    <scope>NUCLEOTIDE SEQUENCE [LARGE SCALE GENOMIC DNA]</scope>
    <source>
        <strain evidence="5">CBS 568.67</strain>
    </source>
</reference>
<protein>
    <submittedName>
        <fullName evidence="5">Aste57867_21645 protein</fullName>
    </submittedName>
</protein>
<dbReference type="Gene3D" id="3.30.1470.10">
    <property type="entry name" value="Photosystem I PsaD, reaction center subunit II"/>
    <property type="match status" value="1"/>
</dbReference>
<feature type="coiled-coil region" evidence="1">
    <location>
        <begin position="811"/>
        <end position="845"/>
    </location>
</feature>
<dbReference type="AlphaFoldDB" id="A0A485LIQ2"/>
<dbReference type="Proteomes" id="UP000332933">
    <property type="component" value="Unassembled WGS sequence"/>
</dbReference>
<dbReference type="SUPFAM" id="SSF51045">
    <property type="entry name" value="WW domain"/>
    <property type="match status" value="1"/>
</dbReference>